<dbReference type="PROSITE" id="PS50005">
    <property type="entry name" value="TPR"/>
    <property type="match status" value="2"/>
</dbReference>
<accession>A0A3D9YVN7</accession>
<name>A0A3D9YVN7_9HYPH</name>
<keyword evidence="1 6" id="KW-0489">Methyltransferase</keyword>
<evidence type="ECO:0000256" key="3">
    <source>
        <dbReference type="ARBA" id="ARBA00022691"/>
    </source>
</evidence>
<keyword evidence="4" id="KW-0802">TPR repeat</keyword>
<evidence type="ECO:0000256" key="1">
    <source>
        <dbReference type="ARBA" id="ARBA00022603"/>
    </source>
</evidence>
<dbReference type="Pfam" id="PF13432">
    <property type="entry name" value="TPR_16"/>
    <property type="match status" value="2"/>
</dbReference>
<dbReference type="InterPro" id="IPR013216">
    <property type="entry name" value="Methyltransf_11"/>
</dbReference>
<dbReference type="OrthoDB" id="9804312at2"/>
<dbReference type="SMART" id="SM00028">
    <property type="entry name" value="TPR"/>
    <property type="match status" value="5"/>
</dbReference>
<dbReference type="AlphaFoldDB" id="A0A3D9YVN7"/>
<keyword evidence="2 6" id="KW-0808">Transferase</keyword>
<dbReference type="InterPro" id="IPR019734">
    <property type="entry name" value="TPR_rpt"/>
</dbReference>
<dbReference type="RefSeq" id="WP_115836815.1">
    <property type="nucleotide sequence ID" value="NZ_CP025086.1"/>
</dbReference>
<dbReference type="PANTHER" id="PTHR43464">
    <property type="entry name" value="METHYLTRANSFERASE"/>
    <property type="match status" value="1"/>
</dbReference>
<feature type="repeat" description="TPR" evidence="4">
    <location>
        <begin position="36"/>
        <end position="69"/>
    </location>
</feature>
<protein>
    <submittedName>
        <fullName evidence="6">Putative TPR repeat methyltransferase</fullName>
    </submittedName>
</protein>
<dbReference type="GO" id="GO:0008757">
    <property type="term" value="F:S-adenosylmethionine-dependent methyltransferase activity"/>
    <property type="evidence" value="ECO:0007669"/>
    <property type="project" value="InterPro"/>
</dbReference>
<reference evidence="6 7" key="1">
    <citation type="submission" date="2018-08" db="EMBL/GenBank/DDBJ databases">
        <title>Genomic Encyclopedia of Type Strains, Phase IV (KMG-IV): sequencing the most valuable type-strain genomes for metagenomic binning, comparative biology and taxonomic classification.</title>
        <authorList>
            <person name="Goeker M."/>
        </authorList>
    </citation>
    <scope>NUCLEOTIDE SEQUENCE [LARGE SCALE GENOMIC DNA]</scope>
    <source>
        <strain evidence="6 7">BW863</strain>
    </source>
</reference>
<keyword evidence="3" id="KW-0949">S-adenosyl-L-methionine</keyword>
<dbReference type="Pfam" id="PF08241">
    <property type="entry name" value="Methyltransf_11"/>
    <property type="match status" value="1"/>
</dbReference>
<proteinExistence type="predicted"/>
<dbReference type="Proteomes" id="UP000256900">
    <property type="component" value="Unassembled WGS sequence"/>
</dbReference>
<evidence type="ECO:0000256" key="4">
    <source>
        <dbReference type="PROSITE-ProRule" id="PRU00339"/>
    </source>
</evidence>
<feature type="repeat" description="TPR" evidence="4">
    <location>
        <begin position="70"/>
        <end position="103"/>
    </location>
</feature>
<dbReference type="SUPFAM" id="SSF48452">
    <property type="entry name" value="TPR-like"/>
    <property type="match status" value="1"/>
</dbReference>
<dbReference type="PANTHER" id="PTHR43464:SF19">
    <property type="entry name" value="UBIQUINONE BIOSYNTHESIS O-METHYLTRANSFERASE, MITOCHONDRIAL"/>
    <property type="match status" value="1"/>
</dbReference>
<evidence type="ECO:0000313" key="7">
    <source>
        <dbReference type="Proteomes" id="UP000256900"/>
    </source>
</evidence>
<dbReference type="CDD" id="cd02440">
    <property type="entry name" value="AdoMet_MTases"/>
    <property type="match status" value="1"/>
</dbReference>
<dbReference type="InterPro" id="IPR011990">
    <property type="entry name" value="TPR-like_helical_dom_sf"/>
</dbReference>
<dbReference type="InterPro" id="IPR029063">
    <property type="entry name" value="SAM-dependent_MTases_sf"/>
</dbReference>
<dbReference type="EMBL" id="QUMO01000003">
    <property type="protein sequence ID" value="REF86258.1"/>
    <property type="molecule type" value="Genomic_DNA"/>
</dbReference>
<feature type="domain" description="Methyltransferase type 11" evidence="5">
    <location>
        <begin position="343"/>
        <end position="435"/>
    </location>
</feature>
<organism evidence="6 7">
    <name type="scientific">Methylovirgula ligni</name>
    <dbReference type="NCBI Taxonomy" id="569860"/>
    <lineage>
        <taxon>Bacteria</taxon>
        <taxon>Pseudomonadati</taxon>
        <taxon>Pseudomonadota</taxon>
        <taxon>Alphaproteobacteria</taxon>
        <taxon>Hyphomicrobiales</taxon>
        <taxon>Beijerinckiaceae</taxon>
        <taxon>Methylovirgula</taxon>
    </lineage>
</organism>
<evidence type="ECO:0000259" key="5">
    <source>
        <dbReference type="Pfam" id="PF08241"/>
    </source>
</evidence>
<gene>
    <name evidence="6" type="ORF">DES32_2307</name>
</gene>
<keyword evidence="7" id="KW-1185">Reference proteome</keyword>
<dbReference type="GO" id="GO:0032259">
    <property type="term" value="P:methylation"/>
    <property type="evidence" value="ECO:0007669"/>
    <property type="project" value="UniProtKB-KW"/>
</dbReference>
<comment type="caution">
    <text evidence="6">The sequence shown here is derived from an EMBL/GenBank/DDBJ whole genome shotgun (WGS) entry which is preliminary data.</text>
</comment>
<dbReference type="Gene3D" id="3.40.50.150">
    <property type="entry name" value="Vaccinia Virus protein VP39"/>
    <property type="match status" value="1"/>
</dbReference>
<dbReference type="SUPFAM" id="SSF53335">
    <property type="entry name" value="S-adenosyl-L-methionine-dependent methyltransferases"/>
    <property type="match status" value="1"/>
</dbReference>
<evidence type="ECO:0000313" key="6">
    <source>
        <dbReference type="EMBL" id="REF86258.1"/>
    </source>
</evidence>
<dbReference type="Gene3D" id="1.25.40.10">
    <property type="entry name" value="Tetratricopeptide repeat domain"/>
    <property type="match status" value="2"/>
</dbReference>
<sequence length="495" mass="53562">MQIELPRAAEVSQAFPAWRLTNPILARLSFEYPQPQEALHRFGLALSAQGQTEPALGILKAALALAPEEADLWNDLASAFYRAGQYAEAGAAQRRSLACDPAQPQGWLLLASIDSALGDAAAAEVGYLAALKLDPYLSEAAFGLGILCFGRRQFTEAVKWLRQSIASGGHHMGLYVCLGQALFLLGDFAAAVSALESAARFPSCDATVVEKLAQLKLIETCVRADAAAAVEAYGQIAGPHASDIDRVTATAFHFLSGFGYRAAAIRLGEWRLGRNPQDAVQRYLLAALRNEAIARAPDDYLVAYFDGFAETFEAKLVDALGYRVPEKLHALLAKTGRRFANGLDLGCGTGLSSPLLRPMVRRLTGVDLSRRMLEKADARRLYDDLVEAEAGDFLDQADEKFDLVVAADVVIYFGDLAPLFARIARVMEPGGLFAFNAETVEAGYRVLPSGRFAQALDYIEAVAAPYFTTVELQMTTIRLEAAQPVEGALVVLQRR</sequence>
<evidence type="ECO:0000256" key="2">
    <source>
        <dbReference type="ARBA" id="ARBA00022679"/>
    </source>
</evidence>